<evidence type="ECO:0000313" key="9">
    <source>
        <dbReference type="Proteomes" id="UP001144297"/>
    </source>
</evidence>
<evidence type="ECO:0000256" key="7">
    <source>
        <dbReference type="SAM" id="Phobius"/>
    </source>
</evidence>
<dbReference type="PANTHER" id="PTHR35038">
    <property type="entry name" value="DISSIMILATORY SULFITE REDUCTASE SIRA"/>
    <property type="match status" value="1"/>
</dbReference>
<evidence type="ECO:0000256" key="4">
    <source>
        <dbReference type="ARBA" id="ARBA00022729"/>
    </source>
</evidence>
<keyword evidence="7" id="KW-0472">Membrane</keyword>
<keyword evidence="5" id="KW-0249">Electron transport</keyword>
<dbReference type="Proteomes" id="UP001144297">
    <property type="component" value="Unassembled WGS sequence"/>
</dbReference>
<evidence type="ECO:0000256" key="6">
    <source>
        <dbReference type="ARBA" id="ARBA00023004"/>
    </source>
</evidence>
<dbReference type="PANTHER" id="PTHR35038:SF10">
    <property type="entry name" value="HIGH-MOLECULAR-WEIGHT CYTOCHROME C"/>
    <property type="match status" value="1"/>
</dbReference>
<organism evidence="8 9">
    <name type="scientific">Thermodesulfovibrio yellowstonii</name>
    <dbReference type="NCBI Taxonomy" id="28262"/>
    <lineage>
        <taxon>Bacteria</taxon>
        <taxon>Pseudomonadati</taxon>
        <taxon>Nitrospirota</taxon>
        <taxon>Thermodesulfovibrionia</taxon>
        <taxon>Thermodesulfovibrionales</taxon>
        <taxon>Thermodesulfovibrionaceae</taxon>
        <taxon>Thermodesulfovibrio</taxon>
    </lineage>
</organism>
<dbReference type="SUPFAM" id="SSF48695">
    <property type="entry name" value="Multiheme cytochromes"/>
    <property type="match status" value="3"/>
</dbReference>
<keyword evidence="2" id="KW-0349">Heme</keyword>
<comment type="caution">
    <text evidence="8">The sequence shown here is derived from an EMBL/GenBank/DDBJ whole genome shotgun (WGS) entry which is preliminary data.</text>
</comment>
<dbReference type="Gene3D" id="3.90.10.10">
    <property type="entry name" value="Cytochrome C3"/>
    <property type="match status" value="2"/>
</dbReference>
<dbReference type="InterPro" id="IPR018247">
    <property type="entry name" value="EF_Hand_1_Ca_BS"/>
</dbReference>
<feature type="transmembrane region" description="Helical" evidence="7">
    <location>
        <begin position="632"/>
        <end position="654"/>
    </location>
</feature>
<evidence type="ECO:0000256" key="1">
    <source>
        <dbReference type="ARBA" id="ARBA00022448"/>
    </source>
</evidence>
<dbReference type="InterPro" id="IPR038266">
    <property type="entry name" value="NapC/NirT_cytc_sf"/>
</dbReference>
<evidence type="ECO:0000256" key="3">
    <source>
        <dbReference type="ARBA" id="ARBA00022723"/>
    </source>
</evidence>
<dbReference type="InterPro" id="IPR036280">
    <property type="entry name" value="Multihaem_cyt_sf"/>
</dbReference>
<dbReference type="AlphaFoldDB" id="A0A9W6GGM3"/>
<dbReference type="PROSITE" id="PS00018">
    <property type="entry name" value="EF_HAND_1"/>
    <property type="match status" value="1"/>
</dbReference>
<keyword evidence="1" id="KW-0813">Transport</keyword>
<gene>
    <name evidence="8" type="ORF">TISLANDTSLP1_13030</name>
</gene>
<evidence type="ECO:0000256" key="2">
    <source>
        <dbReference type="ARBA" id="ARBA00022617"/>
    </source>
</evidence>
<evidence type="ECO:0000256" key="5">
    <source>
        <dbReference type="ARBA" id="ARBA00022982"/>
    </source>
</evidence>
<accession>A0A9W6GGM3</accession>
<keyword evidence="4" id="KW-0732">Signal</keyword>
<keyword evidence="6" id="KW-0408">Iron</keyword>
<evidence type="ECO:0000313" key="8">
    <source>
        <dbReference type="EMBL" id="GLI53610.1"/>
    </source>
</evidence>
<protein>
    <submittedName>
        <fullName evidence="8">Cytochrome c family protein</fullName>
    </submittedName>
</protein>
<keyword evidence="3" id="KW-0479">Metal-binding</keyword>
<keyword evidence="7" id="KW-0812">Transmembrane</keyword>
<dbReference type="Gene3D" id="1.10.3820.10">
    <property type="entry name" value="Di-heme elbow motif domain"/>
    <property type="match status" value="1"/>
</dbReference>
<reference evidence="8" key="1">
    <citation type="submission" date="2022-12" db="EMBL/GenBank/DDBJ databases">
        <title>Reference genome sequencing for broad-spectrum identification of bacterial and archaeal isolates by mass spectrometry.</title>
        <authorList>
            <person name="Sekiguchi Y."/>
            <person name="Tourlousse D.M."/>
        </authorList>
    </citation>
    <scope>NUCLEOTIDE SEQUENCE</scope>
    <source>
        <strain evidence="8">TSL-P1</strain>
    </source>
</reference>
<dbReference type="Gene3D" id="1.10.1130.10">
    <property type="entry name" value="Flavocytochrome C3, Chain A"/>
    <property type="match status" value="1"/>
</dbReference>
<keyword evidence="7" id="KW-1133">Transmembrane helix</keyword>
<keyword evidence="9" id="KW-1185">Reference proteome</keyword>
<dbReference type="InterPro" id="IPR051829">
    <property type="entry name" value="Multiheme_Cytochr_ET"/>
</dbReference>
<sequence>MRAIVISGVVILCFLISYLVPLNDAISDDTKACLRCHGMKTLQKALDSGGSLSLYIDGNKFEKSVHGAMDCSSCHPDITLKNHPKPKKITDRKVYIKEFSKNCLNCHPQDSLMKPKVHGEVVKKGEVFCSECHGSHYITSMKDWKKKASFSEYCLTCHQSNITKTLPSKEKISLKVNESEIKKSVHAKFQCLVCHDDFSKVNHPIYNYKDKNQYRKEMTRICTKCHTDKELQKNPAHYALTKTTSCIECHGYHGVKPTKVAKTLPENQYCLNCHSRPISMKMKNGETLSVQVKETDILNSVHKKLKCTECHKEFSTTQHPVRSFESVANYRAKAKDVCNNCHQDAVKKYDISIHAEALKKGNQQSPDCLKCHDYHKVVLITKDKSASSELCVKCHNESGRAFKESVHQKAISDGKQNAPTCASCHNSHDVLAANIAQLGNSCVKCHKDVKTSHNKWLWNPPVKLTTFVDAHFNSASCAACHTTVNKAIYLTLFDRAKKKPLTESEVAKIFGVDPKEVKGKIDYNNDGKIQEQELWQFMSSVKAKAKANLSGRIDVINSNDAHKIEPKSKAIKDCAACHDPSASFAAKIEINREGGKAVKFDLERSAINSAYAIPNIKDFYVLGLTKIKILDILFFIALLGGVAVPVGHLTLRILTAPIRRKRREGK</sequence>
<name>A0A9W6GGM3_9BACT</name>
<proteinExistence type="predicted"/>
<dbReference type="GO" id="GO:0046872">
    <property type="term" value="F:metal ion binding"/>
    <property type="evidence" value="ECO:0007669"/>
    <property type="project" value="UniProtKB-KW"/>
</dbReference>
<dbReference type="EMBL" id="BSDX01000001">
    <property type="protein sequence ID" value="GLI53610.1"/>
    <property type="molecule type" value="Genomic_DNA"/>
</dbReference>